<keyword evidence="2 6" id="KW-0662">Pyridine nucleotide biosynthesis</keyword>
<accession>A0A1C3K207</accession>
<dbReference type="Gene3D" id="3.40.50.720">
    <property type="entry name" value="NAD(P)-binding Rossmann-like Domain"/>
    <property type="match status" value="1"/>
</dbReference>
<protein>
    <recommendedName>
        <fullName evidence="6">L-aspartate dehydrogenase</fullName>
        <ecNumber evidence="6">1.4.1.21</ecNumber>
    </recommendedName>
</protein>
<dbReference type="Pfam" id="PF03447">
    <property type="entry name" value="NAD_binding_3"/>
    <property type="match status" value="1"/>
</dbReference>
<dbReference type="InterPro" id="IPR020626">
    <property type="entry name" value="Asp_DH_prok"/>
</dbReference>
<comment type="miscellaneous">
    <text evidence="6">The iminoaspartate product is unstable in aqueous solution and can decompose to oxaloacetate and ammonia.</text>
</comment>
<evidence type="ECO:0000256" key="6">
    <source>
        <dbReference type="HAMAP-Rule" id="MF_01265"/>
    </source>
</evidence>
<dbReference type="EMBL" id="LT907988">
    <property type="protein sequence ID" value="SOE50954.1"/>
    <property type="molecule type" value="Genomic_DNA"/>
</dbReference>
<comment type="catalytic activity">
    <reaction evidence="6">
        <text>L-aspartate + NADP(+) + H2O = oxaloacetate + NH4(+) + NADPH + H(+)</text>
        <dbReference type="Rhea" id="RHEA:11784"/>
        <dbReference type="ChEBI" id="CHEBI:15377"/>
        <dbReference type="ChEBI" id="CHEBI:15378"/>
        <dbReference type="ChEBI" id="CHEBI:16452"/>
        <dbReference type="ChEBI" id="CHEBI:28938"/>
        <dbReference type="ChEBI" id="CHEBI:29991"/>
        <dbReference type="ChEBI" id="CHEBI:57783"/>
        <dbReference type="ChEBI" id="CHEBI:58349"/>
        <dbReference type="EC" id="1.4.1.21"/>
    </reaction>
</comment>
<dbReference type="PANTHER" id="PTHR31873">
    <property type="entry name" value="L-ASPARTATE DEHYDROGENASE-RELATED"/>
    <property type="match status" value="1"/>
</dbReference>
<dbReference type="EC" id="1.4.1.21" evidence="6"/>
<name>A0A1C3K207_9BURK</name>
<dbReference type="OrthoDB" id="7056904at2"/>
<dbReference type="Gene3D" id="3.30.360.10">
    <property type="entry name" value="Dihydrodipicolinate Reductase, domain 2"/>
    <property type="match status" value="1"/>
</dbReference>
<evidence type="ECO:0000256" key="1">
    <source>
        <dbReference type="ARBA" id="ARBA00008331"/>
    </source>
</evidence>
<dbReference type="SUPFAM" id="SSF51735">
    <property type="entry name" value="NAD(P)-binding Rossmann-fold domains"/>
    <property type="match status" value="1"/>
</dbReference>
<dbReference type="KEGG" id="odi:ODI_R3090"/>
<dbReference type="PIRSF" id="PIRSF005227">
    <property type="entry name" value="Asp_dh_NAD_syn"/>
    <property type="match status" value="1"/>
</dbReference>
<dbReference type="InterPro" id="IPR005106">
    <property type="entry name" value="Asp/hSer_DH_NAD-bd"/>
</dbReference>
<proteinExistence type="inferred from homology"/>
<keyword evidence="3 6" id="KW-0521">NADP</keyword>
<evidence type="ECO:0000313" key="10">
    <source>
        <dbReference type="EMBL" id="SOE50954.1"/>
    </source>
</evidence>
<evidence type="ECO:0000256" key="5">
    <source>
        <dbReference type="ARBA" id="ARBA00023027"/>
    </source>
</evidence>
<dbReference type="RefSeq" id="WP_067753679.1">
    <property type="nucleotide sequence ID" value="NZ_LT907988.1"/>
</dbReference>
<dbReference type="Pfam" id="PF01958">
    <property type="entry name" value="Asp_DH_C"/>
    <property type="match status" value="1"/>
</dbReference>
<feature type="domain" description="Aspartate/homoserine dehydrogenase NAD-binding" evidence="8">
    <location>
        <begin position="14"/>
        <end position="121"/>
    </location>
</feature>
<dbReference type="NCBIfam" id="NF009825">
    <property type="entry name" value="PRK13302.1"/>
    <property type="match status" value="1"/>
</dbReference>
<dbReference type="NCBIfam" id="NF009828">
    <property type="entry name" value="PRK13303.1-3"/>
    <property type="match status" value="1"/>
</dbReference>
<keyword evidence="11" id="KW-1185">Reference proteome</keyword>
<dbReference type="GO" id="GO:0033735">
    <property type="term" value="F:aspartate dehydrogenase [NAD(P)+] activity"/>
    <property type="evidence" value="ECO:0007669"/>
    <property type="project" value="UniProtKB-EC"/>
</dbReference>
<evidence type="ECO:0000259" key="8">
    <source>
        <dbReference type="Pfam" id="PF03447"/>
    </source>
</evidence>
<organism evidence="9 11">
    <name type="scientific">Orrella dioscoreae</name>
    <dbReference type="NCBI Taxonomy" id="1851544"/>
    <lineage>
        <taxon>Bacteria</taxon>
        <taxon>Pseudomonadati</taxon>
        <taxon>Pseudomonadota</taxon>
        <taxon>Betaproteobacteria</taxon>
        <taxon>Burkholderiales</taxon>
        <taxon>Alcaligenaceae</taxon>
        <taxon>Orrella</taxon>
    </lineage>
</organism>
<reference evidence="9 11" key="1">
    <citation type="submission" date="2016-06" db="EMBL/GenBank/DDBJ databases">
        <authorList>
            <person name="Kjaerup R.B."/>
            <person name="Dalgaard T.S."/>
            <person name="Juul-Madsen H.R."/>
        </authorList>
    </citation>
    <scope>NUCLEOTIDE SEQUENCE [LARGE SCALE GENOMIC DNA]</scope>
    <source>
        <strain evidence="9">Orrdi1</strain>
    </source>
</reference>
<comment type="function">
    <text evidence="6">Specifically catalyzes the NAD or NADP-dependent dehydrogenation of L-aspartate to iminoaspartate.</text>
</comment>
<dbReference type="Proteomes" id="UP000078558">
    <property type="component" value="Chromosome I"/>
</dbReference>
<dbReference type="HAMAP" id="MF_01265">
    <property type="entry name" value="NadX"/>
    <property type="match status" value="1"/>
</dbReference>
<dbReference type="GO" id="GO:0050661">
    <property type="term" value="F:NADP binding"/>
    <property type="evidence" value="ECO:0007669"/>
    <property type="project" value="UniProtKB-UniRule"/>
</dbReference>
<evidence type="ECO:0000256" key="4">
    <source>
        <dbReference type="ARBA" id="ARBA00023002"/>
    </source>
</evidence>
<evidence type="ECO:0000313" key="11">
    <source>
        <dbReference type="Proteomes" id="UP000078558"/>
    </source>
</evidence>
<dbReference type="GO" id="GO:0016639">
    <property type="term" value="F:oxidoreductase activity, acting on the CH-NH2 group of donors, NAD or NADP as acceptor"/>
    <property type="evidence" value="ECO:0007669"/>
    <property type="project" value="UniProtKB-UniRule"/>
</dbReference>
<dbReference type="AlphaFoldDB" id="A0A1C3K207"/>
<dbReference type="InterPro" id="IPR036291">
    <property type="entry name" value="NAD(P)-bd_dom_sf"/>
</dbReference>
<dbReference type="SUPFAM" id="SSF55347">
    <property type="entry name" value="Glyceraldehyde-3-phosphate dehydrogenase-like, C-terminal domain"/>
    <property type="match status" value="1"/>
</dbReference>
<evidence type="ECO:0000256" key="3">
    <source>
        <dbReference type="ARBA" id="ARBA00022857"/>
    </source>
</evidence>
<dbReference type="STRING" id="1851544.ODI_00199"/>
<evidence type="ECO:0000313" key="9">
    <source>
        <dbReference type="EMBL" id="SBT25533.1"/>
    </source>
</evidence>
<comment type="pathway">
    <text evidence="6">Cofactor biosynthesis; NAD(+) biosynthesis; iminoaspartate from L-aspartate (dehydrogenase route): step 1/1.</text>
</comment>
<comment type="similarity">
    <text evidence="1 6">Belongs to the L-aspartate dehydrogenase family.</text>
</comment>
<dbReference type="GO" id="GO:0051287">
    <property type="term" value="F:NAD binding"/>
    <property type="evidence" value="ECO:0007669"/>
    <property type="project" value="UniProtKB-UniRule"/>
</dbReference>
<evidence type="ECO:0000256" key="2">
    <source>
        <dbReference type="ARBA" id="ARBA00022642"/>
    </source>
</evidence>
<reference evidence="10 11" key="2">
    <citation type="submission" date="2017-08" db="EMBL/GenBank/DDBJ databases">
        <authorList>
            <person name="de Groot N.N."/>
        </authorList>
    </citation>
    <scope>NUCLEOTIDE SEQUENCE [LARGE SCALE GENOMIC DNA]</scope>
    <source>
        <strain evidence="10">Orrdi1</strain>
    </source>
</reference>
<dbReference type="GO" id="GO:0009435">
    <property type="term" value="P:NAD+ biosynthetic process"/>
    <property type="evidence" value="ECO:0007669"/>
    <property type="project" value="UniProtKB-UniRule"/>
</dbReference>
<dbReference type="InterPro" id="IPR002811">
    <property type="entry name" value="Asp_DH"/>
</dbReference>
<feature type="binding site" evidence="6">
    <location>
        <position position="125"/>
    </location>
    <ligand>
        <name>NAD(+)</name>
        <dbReference type="ChEBI" id="CHEBI:57540"/>
    </ligand>
</feature>
<gene>
    <name evidence="6" type="primary">nadX</name>
    <name evidence="9" type="ORF">ODI_00199</name>
    <name evidence="10" type="ORF">ODI_R3090</name>
</gene>
<feature type="domain" description="Aspartate dehydrogenase" evidence="7">
    <location>
        <begin position="170"/>
        <end position="257"/>
    </location>
</feature>
<dbReference type="EMBL" id="FLRC01000020">
    <property type="protein sequence ID" value="SBT25533.1"/>
    <property type="molecule type" value="Genomic_DNA"/>
</dbReference>
<feature type="active site" evidence="6">
    <location>
        <position position="223"/>
    </location>
</feature>
<sequence length="271" mass="28328">MSQQASPIRIGIAGFGAIGKAIARRLDDGIPGLKLTALGVRDADKARAAYTFKEPVAYVPADTLVEHCDVVVECAPAALLPEIATPVLKAGKRLLVLSSGALLQHNGLIDVARAHGGQIIVATGALLGLDAVTAAAEGTIKEIRMVSRKPPIGFAGAPYVVRNNIDLHAIKEPTLIYSGTAREAATGFPANLNVAVSLSLAGIGPDQTRLEIWADPTISRNIHRIEVDAEEARLSMEIQNVPSENPKTGRITALSAVAALRKLAAPLRVGT</sequence>
<keyword evidence="5 6" id="KW-0520">NAD</keyword>
<evidence type="ECO:0000259" key="7">
    <source>
        <dbReference type="Pfam" id="PF01958"/>
    </source>
</evidence>
<dbReference type="PANTHER" id="PTHR31873:SF6">
    <property type="entry name" value="ASPARTATE DEHYDROGENASE DOMAIN-CONTAINING PROTEIN"/>
    <property type="match status" value="1"/>
</dbReference>
<keyword evidence="4 6" id="KW-0560">Oxidoreductase</keyword>
<dbReference type="InterPro" id="IPR011182">
    <property type="entry name" value="L-Asp_DH"/>
</dbReference>
<feature type="binding site" evidence="6">
    <location>
        <position position="193"/>
    </location>
    <ligand>
        <name>NAD(+)</name>
        <dbReference type="ChEBI" id="CHEBI:57540"/>
    </ligand>
</feature>
<comment type="catalytic activity">
    <reaction evidence="6">
        <text>L-aspartate + NAD(+) + H2O = oxaloacetate + NH4(+) + NADH + H(+)</text>
        <dbReference type="Rhea" id="RHEA:11788"/>
        <dbReference type="ChEBI" id="CHEBI:15377"/>
        <dbReference type="ChEBI" id="CHEBI:15378"/>
        <dbReference type="ChEBI" id="CHEBI:16452"/>
        <dbReference type="ChEBI" id="CHEBI:28938"/>
        <dbReference type="ChEBI" id="CHEBI:29991"/>
        <dbReference type="ChEBI" id="CHEBI:57540"/>
        <dbReference type="ChEBI" id="CHEBI:57945"/>
        <dbReference type="EC" id="1.4.1.21"/>
    </reaction>
</comment>
<dbReference type="UniPathway" id="UPA00253">
    <property type="reaction ID" value="UER00456"/>
</dbReference>